<proteinExistence type="predicted"/>
<dbReference type="SUPFAM" id="SSF53448">
    <property type="entry name" value="Nucleotide-diphospho-sugar transferases"/>
    <property type="match status" value="1"/>
</dbReference>
<sequence>MKLSIVIPAYNVESYLYEALSSVFSQTVEPSEVIVINDGSTDETLKIAETFYHKHLNYKVYTTRNRGLGLARNYGMEKSSGDYIYFFDSDDVLDARFIERMQEEIKKNENPDLVFFSGESFYDDGYDSGFFPRYERSINQVFATGKDAFKKLNEINGCFSSACLYLAKKSFFDQNKLRFKPILHEDEEILFPLFFLAKKTVVIDEIFFYRRVRRGSIMQSKKTKKNFEGYLSIMESLVEFGKCYPDLVKSNETHWRERGQAMLIASFLLKKGFRISFSDHFSLIKYFFYFANLNTSIKLLFYSTPKSFQNFVQANRRVFRM</sequence>
<dbReference type="InterPro" id="IPR001173">
    <property type="entry name" value="Glyco_trans_2-like"/>
</dbReference>
<organism evidence="4 5">
    <name type="scientific">Halomonas saccharevitans</name>
    <dbReference type="NCBI Taxonomy" id="416872"/>
    <lineage>
        <taxon>Bacteria</taxon>
        <taxon>Pseudomonadati</taxon>
        <taxon>Pseudomonadota</taxon>
        <taxon>Gammaproteobacteria</taxon>
        <taxon>Oceanospirillales</taxon>
        <taxon>Halomonadaceae</taxon>
        <taxon>Halomonas</taxon>
    </lineage>
</organism>
<evidence type="ECO:0000313" key="4">
    <source>
        <dbReference type="EMBL" id="MDT8878310.1"/>
    </source>
</evidence>
<name>A0ABU3NCE9_9GAMM</name>
<dbReference type="EC" id="2.4.-.-" evidence="4"/>
<evidence type="ECO:0000259" key="3">
    <source>
        <dbReference type="Pfam" id="PF00535"/>
    </source>
</evidence>
<dbReference type="GO" id="GO:0016757">
    <property type="term" value="F:glycosyltransferase activity"/>
    <property type="evidence" value="ECO:0007669"/>
    <property type="project" value="UniProtKB-KW"/>
</dbReference>
<keyword evidence="2 4" id="KW-0808">Transferase</keyword>
<evidence type="ECO:0000256" key="2">
    <source>
        <dbReference type="ARBA" id="ARBA00022679"/>
    </source>
</evidence>
<evidence type="ECO:0000256" key="1">
    <source>
        <dbReference type="ARBA" id="ARBA00022676"/>
    </source>
</evidence>
<comment type="caution">
    <text evidence="4">The sequence shown here is derived from an EMBL/GenBank/DDBJ whole genome shotgun (WGS) entry which is preliminary data.</text>
</comment>
<dbReference type="InterPro" id="IPR029044">
    <property type="entry name" value="Nucleotide-diphossugar_trans"/>
</dbReference>
<gene>
    <name evidence="4" type="ORF">RSO68_02375</name>
</gene>
<dbReference type="EMBL" id="JAVXUR010000001">
    <property type="protein sequence ID" value="MDT8878310.1"/>
    <property type="molecule type" value="Genomic_DNA"/>
</dbReference>
<reference evidence="5" key="1">
    <citation type="submission" date="2023-07" db="EMBL/GenBank/DDBJ databases">
        <title>Substrates and metabolic shifts associated with increased methane emissions in unrestored hypersaline salterns.</title>
        <authorList>
            <person name="Bueno De Mesquita C.P."/>
            <person name="Tringe S.G."/>
        </authorList>
    </citation>
    <scope>NUCLEOTIDE SEQUENCE [LARGE SCALE GENOMIC DNA]</scope>
    <source>
        <strain evidence="5">I4</strain>
    </source>
</reference>
<dbReference type="PANTHER" id="PTHR22916:SF51">
    <property type="entry name" value="GLYCOSYLTRANSFERASE EPSH-RELATED"/>
    <property type="match status" value="1"/>
</dbReference>
<keyword evidence="1 4" id="KW-0328">Glycosyltransferase</keyword>
<dbReference type="RefSeq" id="WP_315585298.1">
    <property type="nucleotide sequence ID" value="NZ_JAVXUR010000001.1"/>
</dbReference>
<evidence type="ECO:0000313" key="5">
    <source>
        <dbReference type="Proteomes" id="UP001255917"/>
    </source>
</evidence>
<accession>A0ABU3NCE9</accession>
<dbReference type="Pfam" id="PF00535">
    <property type="entry name" value="Glycos_transf_2"/>
    <property type="match status" value="1"/>
</dbReference>
<keyword evidence="5" id="KW-1185">Reference proteome</keyword>
<feature type="domain" description="Glycosyltransferase 2-like" evidence="3">
    <location>
        <begin position="4"/>
        <end position="165"/>
    </location>
</feature>
<dbReference type="CDD" id="cd00761">
    <property type="entry name" value="Glyco_tranf_GTA_type"/>
    <property type="match status" value="1"/>
</dbReference>
<dbReference type="PANTHER" id="PTHR22916">
    <property type="entry name" value="GLYCOSYLTRANSFERASE"/>
    <property type="match status" value="1"/>
</dbReference>
<dbReference type="Gene3D" id="3.90.550.10">
    <property type="entry name" value="Spore Coat Polysaccharide Biosynthesis Protein SpsA, Chain A"/>
    <property type="match status" value="1"/>
</dbReference>
<protein>
    <submittedName>
        <fullName evidence="4">Glycosyltransferase family 2 protein</fullName>
        <ecNumber evidence="4">2.4.-.-</ecNumber>
    </submittedName>
</protein>
<dbReference type="Proteomes" id="UP001255917">
    <property type="component" value="Unassembled WGS sequence"/>
</dbReference>